<dbReference type="EMBL" id="CP073708">
    <property type="protein sequence ID" value="QUO42660.1"/>
    <property type="molecule type" value="Genomic_DNA"/>
</dbReference>
<dbReference type="EMBL" id="CP066308">
    <property type="protein sequence ID" value="QQE75634.1"/>
    <property type="molecule type" value="Genomic_DNA"/>
</dbReference>
<evidence type="ECO:0000313" key="1">
    <source>
        <dbReference type="EMBL" id="QQE75634.1"/>
    </source>
</evidence>
<dbReference type="KEGG" id="bcop:JD108_07045"/>
<dbReference type="Proteomes" id="UP000595847">
    <property type="component" value="Chromosome"/>
</dbReference>
<keyword evidence="4" id="KW-1185">Reference proteome</keyword>
<evidence type="ECO:0000313" key="4">
    <source>
        <dbReference type="Proteomes" id="UP000677234"/>
    </source>
</evidence>
<name>A0A7T5EN27_9BACL</name>
<dbReference type="Proteomes" id="UP000677234">
    <property type="component" value="Chromosome"/>
</dbReference>
<accession>A0A7T5EN27</accession>
<dbReference type="RefSeq" id="WP_198829155.1">
    <property type="nucleotide sequence ID" value="NZ_CP066308.1"/>
</dbReference>
<protein>
    <submittedName>
        <fullName evidence="1">Uncharacterized protein</fullName>
    </submittedName>
</protein>
<organism evidence="1 3">
    <name type="scientific">Brevibacillus composti</name>
    <dbReference type="NCBI Taxonomy" id="2796470"/>
    <lineage>
        <taxon>Bacteria</taxon>
        <taxon>Bacillati</taxon>
        <taxon>Bacillota</taxon>
        <taxon>Bacilli</taxon>
        <taxon>Bacillales</taxon>
        <taxon>Paenibacillaceae</taxon>
        <taxon>Brevibacillus</taxon>
    </lineage>
</organism>
<dbReference type="AlphaFoldDB" id="A0A7T5EN27"/>
<evidence type="ECO:0000313" key="3">
    <source>
        <dbReference type="Proteomes" id="UP000595847"/>
    </source>
</evidence>
<evidence type="ECO:0000313" key="2">
    <source>
        <dbReference type="EMBL" id="QUO42660.1"/>
    </source>
</evidence>
<reference evidence="1 3" key="1">
    <citation type="submission" date="2020-12" db="EMBL/GenBank/DDBJ databases">
        <title>strain FJAT-54423T represents a novel species of the genus Brevibacillus.</title>
        <authorList>
            <person name="Tang R."/>
        </authorList>
    </citation>
    <scope>NUCLEOTIDE SEQUENCE [LARGE SCALE GENOMIC DNA]</scope>
    <source>
        <strain evidence="1 3">FJAT-54423</strain>
    </source>
</reference>
<proteinExistence type="predicted"/>
<reference evidence="2" key="2">
    <citation type="submission" date="2021-04" db="EMBL/GenBank/DDBJ databases">
        <title>Brevibacillus composti FJAT-54423, complete genome.</title>
        <authorList>
            <person name="Tang R."/>
        </authorList>
    </citation>
    <scope>NUCLEOTIDE SEQUENCE</scope>
    <source>
        <strain evidence="2">FJAT-54424</strain>
    </source>
</reference>
<sequence>MSTTELMLKTTLEGRVLRTLQAHFRRPNIVLVKESLAANGLNPEQVEETLRLLQEETMTVAELMSHLREKGFFG</sequence>
<gene>
    <name evidence="1" type="ORF">JD108_07045</name>
    <name evidence="2" type="ORF">KDJ56_06725</name>
</gene>